<reference evidence="2 3" key="1">
    <citation type="submission" date="2023-09" db="EMBL/GenBank/DDBJ databases">
        <authorList>
            <person name="Rey-Velasco X."/>
        </authorList>
    </citation>
    <scope>NUCLEOTIDE SEQUENCE [LARGE SCALE GENOMIC DNA]</scope>
    <source>
        <strain evidence="2 3">P117</strain>
    </source>
</reference>
<comment type="caution">
    <text evidence="2">The sequence shown here is derived from an EMBL/GenBank/DDBJ whole genome shotgun (WGS) entry which is preliminary data.</text>
</comment>
<evidence type="ECO:0000259" key="1">
    <source>
        <dbReference type="PROSITE" id="PS51746"/>
    </source>
</evidence>
<dbReference type="EMBL" id="JAVRHX010000004">
    <property type="protein sequence ID" value="MDT0595795.1"/>
    <property type="molecule type" value="Genomic_DNA"/>
</dbReference>
<protein>
    <submittedName>
        <fullName evidence="2">Protein phosphatase 2C domain-containing protein</fullName>
    </submittedName>
</protein>
<proteinExistence type="predicted"/>
<name>A0ABU2ZT58_9ALTE</name>
<gene>
    <name evidence="2" type="ORF">RM552_13125</name>
</gene>
<dbReference type="SMART" id="SM00332">
    <property type="entry name" value="PP2Cc"/>
    <property type="match status" value="1"/>
</dbReference>
<dbReference type="InterPro" id="IPR036457">
    <property type="entry name" value="PPM-type-like_dom_sf"/>
</dbReference>
<sequence>MSMQINAVGISHTGKVRPSNEDCFLINKTIGLWIIADGMGGHDNGKIASKMACDIILQHVEQGRAIEQAIYGAHASILEYAIRVDTKRGMGTTLALAKLEETYLDVWWVGDSRVYLQEGEILKQLTHDHSKIQELLDLNLISKDQAITHPHRHIITRSLGMSSSKPFGADHKRIELTKQSKVLLCSDGLSNELNELDIQQILTNRKSLQEQAEQLIHLSNTKGGRDNTSVILLEPSG</sequence>
<dbReference type="Gene3D" id="3.60.40.10">
    <property type="entry name" value="PPM-type phosphatase domain"/>
    <property type="match status" value="1"/>
</dbReference>
<dbReference type="SUPFAM" id="SSF81606">
    <property type="entry name" value="PP2C-like"/>
    <property type="match status" value="1"/>
</dbReference>
<evidence type="ECO:0000313" key="2">
    <source>
        <dbReference type="EMBL" id="MDT0595795.1"/>
    </source>
</evidence>
<organism evidence="2 3">
    <name type="scientific">Glaciecola petra</name>
    <dbReference type="NCBI Taxonomy" id="3075602"/>
    <lineage>
        <taxon>Bacteria</taxon>
        <taxon>Pseudomonadati</taxon>
        <taxon>Pseudomonadota</taxon>
        <taxon>Gammaproteobacteria</taxon>
        <taxon>Alteromonadales</taxon>
        <taxon>Alteromonadaceae</taxon>
        <taxon>Glaciecola</taxon>
    </lineage>
</organism>
<dbReference type="SMART" id="SM00331">
    <property type="entry name" value="PP2C_SIG"/>
    <property type="match status" value="1"/>
</dbReference>
<keyword evidence="3" id="KW-1185">Reference proteome</keyword>
<dbReference type="Proteomes" id="UP001253545">
    <property type="component" value="Unassembled WGS sequence"/>
</dbReference>
<feature type="domain" description="PPM-type phosphatase" evidence="1">
    <location>
        <begin position="7"/>
        <end position="235"/>
    </location>
</feature>
<dbReference type="CDD" id="cd00143">
    <property type="entry name" value="PP2Cc"/>
    <property type="match status" value="1"/>
</dbReference>
<dbReference type="PANTHER" id="PTHR47992">
    <property type="entry name" value="PROTEIN PHOSPHATASE"/>
    <property type="match status" value="1"/>
</dbReference>
<dbReference type="RefSeq" id="WP_311369321.1">
    <property type="nucleotide sequence ID" value="NZ_JAVRHX010000004.1"/>
</dbReference>
<dbReference type="InterPro" id="IPR015655">
    <property type="entry name" value="PP2C"/>
</dbReference>
<accession>A0ABU2ZT58</accession>
<dbReference type="Pfam" id="PF13672">
    <property type="entry name" value="PP2C_2"/>
    <property type="match status" value="1"/>
</dbReference>
<dbReference type="PROSITE" id="PS51746">
    <property type="entry name" value="PPM_2"/>
    <property type="match status" value="1"/>
</dbReference>
<dbReference type="InterPro" id="IPR001932">
    <property type="entry name" value="PPM-type_phosphatase-like_dom"/>
</dbReference>
<evidence type="ECO:0000313" key="3">
    <source>
        <dbReference type="Proteomes" id="UP001253545"/>
    </source>
</evidence>